<gene>
    <name evidence="3" type="ORF">OFUS_LOCUS8530</name>
</gene>
<dbReference type="OrthoDB" id="9991036at2759"/>
<keyword evidence="1" id="KW-1133">Transmembrane helix</keyword>
<dbReference type="Pfam" id="PF13649">
    <property type="entry name" value="Methyltransf_25"/>
    <property type="match status" value="1"/>
</dbReference>
<evidence type="ECO:0000259" key="2">
    <source>
        <dbReference type="Pfam" id="PF13649"/>
    </source>
</evidence>
<dbReference type="InterPro" id="IPR029063">
    <property type="entry name" value="SAM-dependent_MTases_sf"/>
</dbReference>
<keyword evidence="1" id="KW-0472">Membrane</keyword>
<name>A0A8S4NLG0_OWEFU</name>
<keyword evidence="1" id="KW-0812">Transmembrane</keyword>
<dbReference type="InterPro" id="IPR041698">
    <property type="entry name" value="Methyltransf_25"/>
</dbReference>
<feature type="domain" description="Methyltransferase" evidence="2">
    <location>
        <begin position="162"/>
        <end position="249"/>
    </location>
</feature>
<evidence type="ECO:0000313" key="4">
    <source>
        <dbReference type="Proteomes" id="UP000749559"/>
    </source>
</evidence>
<dbReference type="EMBL" id="CAIIXF020000004">
    <property type="protein sequence ID" value="CAH1782043.1"/>
    <property type="molecule type" value="Genomic_DNA"/>
</dbReference>
<protein>
    <recommendedName>
        <fullName evidence="2">Methyltransferase domain-containing protein</fullName>
    </recommendedName>
</protein>
<feature type="transmembrane region" description="Helical" evidence="1">
    <location>
        <begin position="7"/>
        <end position="24"/>
    </location>
</feature>
<evidence type="ECO:0000313" key="3">
    <source>
        <dbReference type="EMBL" id="CAH1782043.1"/>
    </source>
</evidence>
<reference evidence="3" key="1">
    <citation type="submission" date="2022-03" db="EMBL/GenBank/DDBJ databases">
        <authorList>
            <person name="Martin C."/>
        </authorList>
    </citation>
    <scope>NUCLEOTIDE SEQUENCE</scope>
</reference>
<dbReference type="Gene3D" id="3.40.50.150">
    <property type="entry name" value="Vaccinia Virus protein VP39"/>
    <property type="match status" value="1"/>
</dbReference>
<evidence type="ECO:0000256" key="1">
    <source>
        <dbReference type="SAM" id="Phobius"/>
    </source>
</evidence>
<dbReference type="SUPFAM" id="SSF53335">
    <property type="entry name" value="S-adenosyl-L-methionine-dependent methyltransferases"/>
    <property type="match status" value="1"/>
</dbReference>
<keyword evidence="4" id="KW-1185">Reference proteome</keyword>
<dbReference type="AlphaFoldDB" id="A0A8S4NLG0"/>
<dbReference type="Proteomes" id="UP000749559">
    <property type="component" value="Unassembled WGS sequence"/>
</dbReference>
<comment type="caution">
    <text evidence="3">The sequence shown here is derived from an EMBL/GenBank/DDBJ whole genome shotgun (WGS) entry which is preliminary data.</text>
</comment>
<accession>A0A8S4NLG0</accession>
<organism evidence="3 4">
    <name type="scientific">Owenia fusiformis</name>
    <name type="common">Polychaete worm</name>
    <dbReference type="NCBI Taxonomy" id="6347"/>
    <lineage>
        <taxon>Eukaryota</taxon>
        <taxon>Metazoa</taxon>
        <taxon>Spiralia</taxon>
        <taxon>Lophotrochozoa</taxon>
        <taxon>Annelida</taxon>
        <taxon>Polychaeta</taxon>
        <taxon>Sedentaria</taxon>
        <taxon>Canalipalpata</taxon>
        <taxon>Sabellida</taxon>
        <taxon>Oweniida</taxon>
        <taxon>Oweniidae</taxon>
        <taxon>Owenia</taxon>
    </lineage>
</organism>
<proteinExistence type="predicted"/>
<sequence>MQSRHALRIAITLLFLLIAIRLFWQVTCNREMGDAEVPNRNIIYEVRYVNQTMVTNRKLPIEKQTITKVINCITGGTIRNHKPSKFELFDATYKTKGEDHAKRQNDFVMIYSLRGWGGIDGTADLQASGIGSTLNYAQEAMTTLNSIVDQLKLTLKQDRISILDTACGDMQWMSRFLTIRTDVDYTGLDIVNDLIQHHKQTYKDHFNWSFFHKDIVKDPLDKSYDLVLLRMTLQHLRLHDIMQVLDNINHSGSKYLLSTTFPAVRNNEELTKDISTGRMRYINLELEPIRLQPPICFYRDGPMGDKENHYLGLWRIPMFQVNNCEKEETLMLDKKMISYYCASK</sequence>